<dbReference type="HOGENOM" id="CLU_3003812_0_0_10"/>
<gene>
    <name evidence="2" type="ORF">HMPREF9450_00714</name>
</gene>
<dbReference type="OrthoDB" id="747541at2"/>
<dbReference type="EMBL" id="ADLD01000009">
    <property type="protein sequence ID" value="EHB92510.1"/>
    <property type="molecule type" value="Genomic_DNA"/>
</dbReference>
<dbReference type="STRING" id="742725.HMPREF9450_00714"/>
<evidence type="ECO:0000313" key="3">
    <source>
        <dbReference type="Proteomes" id="UP000006008"/>
    </source>
</evidence>
<name>G5H7R1_9BACT</name>
<comment type="caution">
    <text evidence="2">The sequence shown here is derived from an EMBL/GenBank/DDBJ whole genome shotgun (WGS) entry which is preliminary data.</text>
</comment>
<organism evidence="2 3">
    <name type="scientific">Alistipes indistinctus YIT 12060</name>
    <dbReference type="NCBI Taxonomy" id="742725"/>
    <lineage>
        <taxon>Bacteria</taxon>
        <taxon>Pseudomonadati</taxon>
        <taxon>Bacteroidota</taxon>
        <taxon>Bacteroidia</taxon>
        <taxon>Bacteroidales</taxon>
        <taxon>Rikenellaceae</taxon>
        <taxon>Alistipes</taxon>
    </lineage>
</organism>
<evidence type="ECO:0000313" key="2">
    <source>
        <dbReference type="EMBL" id="EHB92510.1"/>
    </source>
</evidence>
<accession>G5H7R1</accession>
<dbReference type="AlphaFoldDB" id="G5H7R1"/>
<proteinExistence type="predicted"/>
<keyword evidence="3" id="KW-1185">Reference proteome</keyword>
<dbReference type="Proteomes" id="UP000006008">
    <property type="component" value="Unassembled WGS sequence"/>
</dbReference>
<reference evidence="2 3" key="1">
    <citation type="submission" date="2011-08" db="EMBL/GenBank/DDBJ databases">
        <title>The Genome Sequence of Alistipes indistinctus YIT 12060.</title>
        <authorList>
            <consortium name="The Broad Institute Genome Sequencing Platform"/>
            <person name="Earl A."/>
            <person name="Ward D."/>
            <person name="Feldgarden M."/>
            <person name="Gevers D."/>
            <person name="Morotomi M."/>
            <person name="Young S.K."/>
            <person name="Zeng Q."/>
            <person name="Gargeya S."/>
            <person name="Fitzgerald M."/>
            <person name="Haas B."/>
            <person name="Abouelleil A."/>
            <person name="Alvarado L."/>
            <person name="Arachchi H.M."/>
            <person name="Berlin A."/>
            <person name="Brown A."/>
            <person name="Chapman S.B."/>
            <person name="Chen Z."/>
            <person name="Dunbar C."/>
            <person name="Freedman E."/>
            <person name="Gearin G."/>
            <person name="Gellesch M."/>
            <person name="Goldberg J."/>
            <person name="Griggs A."/>
            <person name="Gujja S."/>
            <person name="Heiman D."/>
            <person name="Howarth C."/>
            <person name="Larson L."/>
            <person name="Lui A."/>
            <person name="MacDonald P.J.P."/>
            <person name="Montmayeur A."/>
            <person name="Murphy C."/>
            <person name="Neiman D."/>
            <person name="Pearson M."/>
            <person name="Priest M."/>
            <person name="Roberts A."/>
            <person name="Saif S."/>
            <person name="Shea T."/>
            <person name="Shenoy N."/>
            <person name="Sisk P."/>
            <person name="Stolte C."/>
            <person name="Sykes S."/>
            <person name="Wortman J."/>
            <person name="Nusbaum C."/>
            <person name="Birren B."/>
        </authorList>
    </citation>
    <scope>NUCLEOTIDE SEQUENCE [LARGE SCALE GENOMIC DNA]</scope>
    <source>
        <strain evidence="2 3">YIT 12060</strain>
    </source>
</reference>
<sequence>MTMTRPLFSGHETFACKSHWMKRGYEFVLEGHNFNDDEAVVHLGVGKNMVASINFG</sequence>
<evidence type="ECO:0000259" key="1">
    <source>
        <dbReference type="Pfam" id="PF13182"/>
    </source>
</evidence>
<protein>
    <recommendedName>
        <fullName evidence="1">DUF4007 domain-containing protein</fullName>
    </recommendedName>
</protein>
<feature type="domain" description="DUF4007" evidence="1">
    <location>
        <begin position="8"/>
        <end position="55"/>
    </location>
</feature>
<dbReference type="InterPro" id="IPR025248">
    <property type="entry name" value="DUF4007"/>
</dbReference>
<dbReference type="Pfam" id="PF13182">
    <property type="entry name" value="DUF4007"/>
    <property type="match status" value="1"/>
</dbReference>